<organism evidence="1">
    <name type="scientific">Rhizophora mucronata</name>
    <name type="common">Asiatic mangrove</name>
    <dbReference type="NCBI Taxonomy" id="61149"/>
    <lineage>
        <taxon>Eukaryota</taxon>
        <taxon>Viridiplantae</taxon>
        <taxon>Streptophyta</taxon>
        <taxon>Embryophyta</taxon>
        <taxon>Tracheophyta</taxon>
        <taxon>Spermatophyta</taxon>
        <taxon>Magnoliopsida</taxon>
        <taxon>eudicotyledons</taxon>
        <taxon>Gunneridae</taxon>
        <taxon>Pentapetalae</taxon>
        <taxon>rosids</taxon>
        <taxon>fabids</taxon>
        <taxon>Malpighiales</taxon>
        <taxon>Rhizophoraceae</taxon>
        <taxon>Rhizophora</taxon>
    </lineage>
</organism>
<sequence length="25" mass="2826">MGLGLVHRGCYTIIWSAMDVCNRDD</sequence>
<reference evidence="1" key="1">
    <citation type="submission" date="2018-02" db="EMBL/GenBank/DDBJ databases">
        <title>Rhizophora mucronata_Transcriptome.</title>
        <authorList>
            <person name="Meera S.P."/>
            <person name="Sreeshan A."/>
            <person name="Augustine A."/>
        </authorList>
    </citation>
    <scope>NUCLEOTIDE SEQUENCE</scope>
    <source>
        <tissue evidence="1">Leaf</tissue>
    </source>
</reference>
<proteinExistence type="predicted"/>
<dbReference type="EMBL" id="GGEC01073332">
    <property type="protein sequence ID" value="MBX53816.1"/>
    <property type="molecule type" value="Transcribed_RNA"/>
</dbReference>
<name>A0A2P2PGE9_RHIMU</name>
<dbReference type="AlphaFoldDB" id="A0A2P2PGE9"/>
<evidence type="ECO:0000313" key="1">
    <source>
        <dbReference type="EMBL" id="MBX53816.1"/>
    </source>
</evidence>
<protein>
    <submittedName>
        <fullName evidence="1">Uncharacterized protein</fullName>
    </submittedName>
</protein>
<accession>A0A2P2PGE9</accession>